<dbReference type="InterPro" id="IPR002509">
    <property type="entry name" value="NODB_dom"/>
</dbReference>
<keyword evidence="3" id="KW-1185">Reference proteome</keyword>
<proteinExistence type="predicted"/>
<comment type="caution">
    <text evidence="2">The sequence shown here is derived from an EMBL/GenBank/DDBJ whole genome shotgun (WGS) entry which is preliminary data.</text>
</comment>
<name>A0ABT1QMW1_9GAMM</name>
<evidence type="ECO:0000259" key="1">
    <source>
        <dbReference type="PROSITE" id="PS51677"/>
    </source>
</evidence>
<dbReference type="PROSITE" id="PS51318">
    <property type="entry name" value="TAT"/>
    <property type="match status" value="1"/>
</dbReference>
<protein>
    <submittedName>
        <fullName evidence="2">Polysaccharide deacetylase family protein</fullName>
    </submittedName>
</protein>
<reference evidence="2" key="1">
    <citation type="submission" date="2022-07" db="EMBL/GenBank/DDBJ databases">
        <title>Tahibacter sp., a new gammaproteobacterium isolated from the silt sample collected at pig farm.</title>
        <authorList>
            <person name="Chen H."/>
        </authorList>
    </citation>
    <scope>NUCLEOTIDE SEQUENCE</scope>
    <source>
        <strain evidence="2">P2K</strain>
    </source>
</reference>
<dbReference type="EMBL" id="JANFQO010000003">
    <property type="protein sequence ID" value="MCQ4163869.1"/>
    <property type="molecule type" value="Genomic_DNA"/>
</dbReference>
<evidence type="ECO:0000313" key="2">
    <source>
        <dbReference type="EMBL" id="MCQ4163869.1"/>
    </source>
</evidence>
<dbReference type="RefSeq" id="WP_255911522.1">
    <property type="nucleotide sequence ID" value="NZ_JANFQO010000003.1"/>
</dbReference>
<evidence type="ECO:0000313" key="3">
    <source>
        <dbReference type="Proteomes" id="UP001165498"/>
    </source>
</evidence>
<dbReference type="PANTHER" id="PTHR43123:SF1">
    <property type="entry name" value="POLYSACCHARIDE DEACETYLASE-RELATED"/>
    <property type="match status" value="1"/>
</dbReference>
<dbReference type="Gene3D" id="3.20.20.370">
    <property type="entry name" value="Glycoside hydrolase/deacetylase"/>
    <property type="match status" value="1"/>
</dbReference>
<dbReference type="Pfam" id="PF01522">
    <property type="entry name" value="Polysacc_deac_1"/>
    <property type="match status" value="1"/>
</dbReference>
<feature type="domain" description="NodB homology" evidence="1">
    <location>
        <begin position="97"/>
        <end position="315"/>
    </location>
</feature>
<dbReference type="InterPro" id="IPR006311">
    <property type="entry name" value="TAT_signal"/>
</dbReference>
<dbReference type="Proteomes" id="UP001165498">
    <property type="component" value="Unassembled WGS sequence"/>
</dbReference>
<organism evidence="2 3">
    <name type="scientific">Tahibacter harae</name>
    <dbReference type="NCBI Taxonomy" id="2963937"/>
    <lineage>
        <taxon>Bacteria</taxon>
        <taxon>Pseudomonadati</taxon>
        <taxon>Pseudomonadota</taxon>
        <taxon>Gammaproteobacteria</taxon>
        <taxon>Lysobacterales</taxon>
        <taxon>Rhodanobacteraceae</taxon>
        <taxon>Tahibacter</taxon>
    </lineage>
</organism>
<accession>A0ABT1QMW1</accession>
<gene>
    <name evidence="2" type="ORF">NM961_04015</name>
</gene>
<sequence length="337" mass="36490">MNTPTDRGRREFLHTAGQAGLAAGALAGLASSASAKETASAPRSGSSNAAAPAEARHWPNGARLILSISMQFEAGGEPAEGADSPFSASPLPAGTPDLAAQTWFQYGYREGVPRLLDLWDKHGVKVTSHMVGAAVLKNPALAKEIVRRGHEAAAHGMDWKPQFGLGRAAELAFVRAGAEAVEKTTGQRPRGYNCNWLRRSPDTLSVLQELGFIYHIDDLSRDEPFIVPVDGKDFAVVPYTLHCNDIVLIEGRHFSSRQFYEQLKDEFDQLYAEAGSRRRMMSLSTHDRIGGRPAVVKALDDFLAYALAKPGVAAARKDQIAEWALKDSATRREAVAT</sequence>
<dbReference type="PROSITE" id="PS51677">
    <property type="entry name" value="NODB"/>
    <property type="match status" value="1"/>
</dbReference>
<dbReference type="SUPFAM" id="SSF88713">
    <property type="entry name" value="Glycoside hydrolase/deacetylase"/>
    <property type="match status" value="1"/>
</dbReference>
<dbReference type="InterPro" id="IPR011330">
    <property type="entry name" value="Glyco_hydro/deAcase_b/a-brl"/>
</dbReference>
<dbReference type="PANTHER" id="PTHR43123">
    <property type="entry name" value="POLYSACCHARIDE DEACETYLASE-RELATED"/>
    <property type="match status" value="1"/>
</dbReference>